<keyword evidence="4" id="KW-0804">Transcription</keyword>
<evidence type="ECO:0000256" key="4">
    <source>
        <dbReference type="ARBA" id="ARBA00023163"/>
    </source>
</evidence>
<dbReference type="PROSITE" id="PS50045">
    <property type="entry name" value="SIGMA54_INTERACT_4"/>
    <property type="match status" value="1"/>
</dbReference>
<dbReference type="Pfam" id="PF00158">
    <property type="entry name" value="Sigma54_activat"/>
    <property type="match status" value="1"/>
</dbReference>
<dbReference type="InterPro" id="IPR058031">
    <property type="entry name" value="AAA_lid_NorR"/>
</dbReference>
<proteinExistence type="predicted"/>
<dbReference type="EMBL" id="WQPS01000064">
    <property type="protein sequence ID" value="MBT9812583.1"/>
    <property type="molecule type" value="Genomic_DNA"/>
</dbReference>
<evidence type="ECO:0000256" key="1">
    <source>
        <dbReference type="ARBA" id="ARBA00022741"/>
    </source>
</evidence>
<evidence type="ECO:0000259" key="5">
    <source>
        <dbReference type="PROSITE" id="PS50045"/>
    </source>
</evidence>
<dbReference type="AlphaFoldDB" id="A0AA41FJC7"/>
<dbReference type="InterPro" id="IPR027417">
    <property type="entry name" value="P-loop_NTPase"/>
</dbReference>
<dbReference type="InterPro" id="IPR002197">
    <property type="entry name" value="HTH_Fis"/>
</dbReference>
<keyword evidence="3" id="KW-0805">Transcription regulation</keyword>
<dbReference type="Pfam" id="PF25601">
    <property type="entry name" value="AAA_lid_14"/>
    <property type="match status" value="1"/>
</dbReference>
<dbReference type="PRINTS" id="PR01590">
    <property type="entry name" value="HTHFIS"/>
</dbReference>
<dbReference type="Proteomes" id="UP000708338">
    <property type="component" value="Unassembled WGS sequence"/>
</dbReference>
<dbReference type="InterPro" id="IPR010524">
    <property type="entry name" value="Sig_transdc_resp-reg_PrpR_N"/>
</dbReference>
<dbReference type="PANTHER" id="PTHR32071">
    <property type="entry name" value="TRANSCRIPTIONAL REGULATORY PROTEIN"/>
    <property type="match status" value="1"/>
</dbReference>
<dbReference type="SMART" id="SM00382">
    <property type="entry name" value="AAA"/>
    <property type="match status" value="1"/>
</dbReference>
<keyword evidence="2" id="KW-0067">ATP-binding</keyword>
<dbReference type="FunFam" id="3.40.50.300:FF:000006">
    <property type="entry name" value="DNA-binding transcriptional regulator NtrC"/>
    <property type="match status" value="1"/>
</dbReference>
<dbReference type="PANTHER" id="PTHR32071:SF57">
    <property type="entry name" value="C4-DICARBOXYLATE TRANSPORT TRANSCRIPTIONAL REGULATORY PROTEIN DCTD"/>
    <property type="match status" value="1"/>
</dbReference>
<dbReference type="Gene3D" id="3.40.50.300">
    <property type="entry name" value="P-loop containing nucleotide triphosphate hydrolases"/>
    <property type="match status" value="1"/>
</dbReference>
<dbReference type="PROSITE" id="PS00676">
    <property type="entry name" value="SIGMA54_INTERACT_2"/>
    <property type="match status" value="1"/>
</dbReference>
<reference evidence="6" key="1">
    <citation type="journal article" date="2021" name="Gut Microbes">
        <title>A synthetic consortium of 100 gut commensals modulates the composition and function in a colon model of the microbiome of elderly subjects.</title>
        <authorList>
            <person name="Perez M."/>
            <person name="Ntemiri A."/>
            <person name="Tan H."/>
            <person name="Harris H.M.B."/>
            <person name="Roager H.M."/>
            <person name="Ribiere C."/>
            <person name="O'Toole P.W."/>
        </authorList>
    </citation>
    <scope>NUCLEOTIDE SEQUENCE</scope>
    <source>
        <strain evidence="6">MCC335</strain>
    </source>
</reference>
<keyword evidence="1" id="KW-0547">Nucleotide-binding</keyword>
<comment type="caution">
    <text evidence="6">The sequence shown here is derived from an EMBL/GenBank/DDBJ whole genome shotgun (WGS) entry which is preliminary data.</text>
</comment>
<dbReference type="Gene3D" id="1.10.8.60">
    <property type="match status" value="1"/>
</dbReference>
<evidence type="ECO:0000313" key="7">
    <source>
        <dbReference type="Proteomes" id="UP000708338"/>
    </source>
</evidence>
<evidence type="ECO:0000313" key="6">
    <source>
        <dbReference type="EMBL" id="MBT9812583.1"/>
    </source>
</evidence>
<dbReference type="Pfam" id="PF06506">
    <property type="entry name" value="PrpR_N"/>
    <property type="match status" value="1"/>
</dbReference>
<evidence type="ECO:0000256" key="2">
    <source>
        <dbReference type="ARBA" id="ARBA00022840"/>
    </source>
</evidence>
<dbReference type="SUPFAM" id="SSF46689">
    <property type="entry name" value="Homeodomain-like"/>
    <property type="match status" value="1"/>
</dbReference>
<dbReference type="CDD" id="cd00009">
    <property type="entry name" value="AAA"/>
    <property type="match status" value="1"/>
</dbReference>
<dbReference type="GO" id="GO:0005524">
    <property type="term" value="F:ATP binding"/>
    <property type="evidence" value="ECO:0007669"/>
    <property type="project" value="UniProtKB-KW"/>
</dbReference>
<dbReference type="InterPro" id="IPR002078">
    <property type="entry name" value="Sigma_54_int"/>
</dbReference>
<accession>A0AA41FJC7</accession>
<dbReference type="GO" id="GO:0000156">
    <property type="term" value="F:phosphorelay response regulator activity"/>
    <property type="evidence" value="ECO:0007669"/>
    <property type="project" value="InterPro"/>
</dbReference>
<feature type="domain" description="Sigma-54 factor interaction" evidence="5">
    <location>
        <begin position="350"/>
        <end position="579"/>
    </location>
</feature>
<dbReference type="SUPFAM" id="SSF52540">
    <property type="entry name" value="P-loop containing nucleoside triphosphate hydrolases"/>
    <property type="match status" value="1"/>
</dbReference>
<dbReference type="Gene3D" id="3.40.50.2300">
    <property type="match status" value="1"/>
</dbReference>
<dbReference type="SUPFAM" id="SSF159800">
    <property type="entry name" value="PrpR receptor domain-like"/>
    <property type="match status" value="1"/>
</dbReference>
<dbReference type="InterPro" id="IPR009057">
    <property type="entry name" value="Homeodomain-like_sf"/>
</dbReference>
<protein>
    <submittedName>
        <fullName evidence="6">AAA domain-containing protein</fullName>
    </submittedName>
</protein>
<dbReference type="Gene3D" id="1.10.10.60">
    <property type="entry name" value="Homeodomain-like"/>
    <property type="match status" value="1"/>
</dbReference>
<dbReference type="InterPro" id="IPR003593">
    <property type="entry name" value="AAA+_ATPase"/>
</dbReference>
<evidence type="ECO:0000256" key="3">
    <source>
        <dbReference type="ARBA" id="ARBA00023015"/>
    </source>
</evidence>
<dbReference type="InterPro" id="IPR025943">
    <property type="entry name" value="Sigma_54_int_dom_ATP-bd_2"/>
</dbReference>
<dbReference type="GO" id="GO:0043565">
    <property type="term" value="F:sequence-specific DNA binding"/>
    <property type="evidence" value="ECO:0007669"/>
    <property type="project" value="InterPro"/>
</dbReference>
<dbReference type="Gene3D" id="3.30.450.20">
    <property type="entry name" value="PAS domain"/>
    <property type="match status" value="1"/>
</dbReference>
<name>A0AA41FJC7_9FIRM</name>
<sequence length="658" mass="73841">MGADMLKDKIKLKIVLIAPTPGWDSIFQEVLKVYQTNNPRTYEEYTFSLETIARPDYVNFQNFHVPMDADVLITRGSAGVMLRKIVEIPVVQVHIGFNSLERDVKRAVSMFHSRKIGLIGHNFIMFNLSDIKKIGGAQLSIYNVAIPNDPEEIKPAVEAAMDQAAEDGCDTFICGNYGYSYGKRKGLNVIFQDISFEEAWHAIVEAQHSAVVYSRQRLKTEFYKNILDHSFEGIISLDKELHFRAYNNAAVKILLGDIPPSDKVEELMLKVLEQSGIIGRLQSKKSETDSIISCGNRFFAVNIVPMKSGGRFDGSMIMIQDVTHIQQLEGRIRNQIYAHGHVAKRSFDDIVGTSPAMCDVIKRARKYAKTRANILICGATGTGKEVFAQSIHQESLCSQGPFVAVNCAALTESLLEAELFGYVGGAFTGANKNGKAGFFELAHGGTIFLDEISEIPLRVQGKLLRVLQEREIIRVGDDKVTPVDVRIICATNKNLEEMIAQGKFREDLYYHLDVLHLRLPKLCERKEDIPLLAESFFREYMKTNQRQMSVDPSAYASLQQAEWSGNVRELRNICERVCVVASENIIMGQQIEDALLQRNSGQHSIPPVMEGKRNPLEEAELRYLQEELHKAGGNPAKAASQMGISRATIYRRIKKYGL</sequence>
<dbReference type="Pfam" id="PF02954">
    <property type="entry name" value="HTH_8"/>
    <property type="match status" value="1"/>
</dbReference>
<gene>
    <name evidence="6" type="ORF">GPL26_23600</name>
</gene>
<organism evidence="6 7">
    <name type="scientific">Enterocloster citroniae</name>
    <dbReference type="NCBI Taxonomy" id="358743"/>
    <lineage>
        <taxon>Bacteria</taxon>
        <taxon>Bacillati</taxon>
        <taxon>Bacillota</taxon>
        <taxon>Clostridia</taxon>
        <taxon>Lachnospirales</taxon>
        <taxon>Lachnospiraceae</taxon>
        <taxon>Enterocloster</taxon>
    </lineage>
</organism>
<dbReference type="GO" id="GO:0006355">
    <property type="term" value="P:regulation of DNA-templated transcription"/>
    <property type="evidence" value="ECO:0007669"/>
    <property type="project" value="InterPro"/>
</dbReference>